<dbReference type="SUPFAM" id="SSF103473">
    <property type="entry name" value="MFS general substrate transporter"/>
    <property type="match status" value="1"/>
</dbReference>
<dbReference type="GO" id="GO:0005886">
    <property type="term" value="C:plasma membrane"/>
    <property type="evidence" value="ECO:0007669"/>
    <property type="project" value="UniProtKB-SubCell"/>
</dbReference>
<keyword evidence="2" id="KW-0813">Transport</keyword>
<evidence type="ECO:0000313" key="8">
    <source>
        <dbReference type="EMBL" id="GIO32446.1"/>
    </source>
</evidence>
<evidence type="ECO:0000313" key="9">
    <source>
        <dbReference type="Proteomes" id="UP000679779"/>
    </source>
</evidence>
<dbReference type="PROSITE" id="PS00216">
    <property type="entry name" value="SUGAR_TRANSPORT_1"/>
    <property type="match status" value="1"/>
</dbReference>
<organism evidence="8 9">
    <name type="scientific">Paenibacillus albilobatus</name>
    <dbReference type="NCBI Taxonomy" id="2716884"/>
    <lineage>
        <taxon>Bacteria</taxon>
        <taxon>Bacillati</taxon>
        <taxon>Bacillota</taxon>
        <taxon>Bacilli</taxon>
        <taxon>Bacillales</taxon>
        <taxon>Paenibacillaceae</taxon>
        <taxon>Paenibacillus</taxon>
    </lineage>
</organism>
<keyword evidence="4 6" id="KW-1133">Transmembrane helix</keyword>
<feature type="transmembrane region" description="Helical" evidence="6">
    <location>
        <begin position="325"/>
        <end position="343"/>
    </location>
</feature>
<keyword evidence="3 6" id="KW-0812">Transmembrane</keyword>
<feature type="transmembrane region" description="Helical" evidence="6">
    <location>
        <begin position="42"/>
        <end position="62"/>
    </location>
</feature>
<accession>A0A919XHS9</accession>
<dbReference type="PROSITE" id="PS50850">
    <property type="entry name" value="MFS"/>
    <property type="match status" value="1"/>
</dbReference>
<dbReference type="InterPro" id="IPR020846">
    <property type="entry name" value="MFS_dom"/>
</dbReference>
<feature type="transmembrane region" description="Helical" evidence="6">
    <location>
        <begin position="9"/>
        <end position="30"/>
    </location>
</feature>
<gene>
    <name evidence="8" type="ORF">J2TS6_35870</name>
</gene>
<feature type="domain" description="Major facilitator superfamily (MFS) profile" evidence="7">
    <location>
        <begin position="8"/>
        <end position="375"/>
    </location>
</feature>
<evidence type="ECO:0000259" key="7">
    <source>
        <dbReference type="PROSITE" id="PS50850"/>
    </source>
</evidence>
<comment type="caution">
    <text evidence="8">The sequence shown here is derived from an EMBL/GenBank/DDBJ whole genome shotgun (WGS) entry which is preliminary data.</text>
</comment>
<dbReference type="Gene3D" id="1.20.1250.20">
    <property type="entry name" value="MFS general substrate transporter like domains"/>
    <property type="match status" value="1"/>
</dbReference>
<feature type="transmembrane region" description="Helical" evidence="6">
    <location>
        <begin position="349"/>
        <end position="371"/>
    </location>
</feature>
<evidence type="ECO:0000256" key="3">
    <source>
        <dbReference type="ARBA" id="ARBA00022692"/>
    </source>
</evidence>
<feature type="transmembrane region" description="Helical" evidence="6">
    <location>
        <begin position="74"/>
        <end position="101"/>
    </location>
</feature>
<evidence type="ECO:0000256" key="1">
    <source>
        <dbReference type="ARBA" id="ARBA00004651"/>
    </source>
</evidence>
<feature type="transmembrane region" description="Helical" evidence="6">
    <location>
        <begin position="136"/>
        <end position="156"/>
    </location>
</feature>
<evidence type="ECO:0000256" key="5">
    <source>
        <dbReference type="ARBA" id="ARBA00023136"/>
    </source>
</evidence>
<dbReference type="InterPro" id="IPR011701">
    <property type="entry name" value="MFS"/>
</dbReference>
<dbReference type="InterPro" id="IPR052714">
    <property type="entry name" value="MFS_Exporter"/>
</dbReference>
<dbReference type="GO" id="GO:0022857">
    <property type="term" value="F:transmembrane transporter activity"/>
    <property type="evidence" value="ECO:0007669"/>
    <property type="project" value="InterPro"/>
</dbReference>
<feature type="transmembrane region" description="Helical" evidence="6">
    <location>
        <begin position="162"/>
        <end position="180"/>
    </location>
</feature>
<evidence type="ECO:0000256" key="6">
    <source>
        <dbReference type="SAM" id="Phobius"/>
    </source>
</evidence>
<reference evidence="8" key="1">
    <citation type="submission" date="2021-03" db="EMBL/GenBank/DDBJ databases">
        <title>Antimicrobial resistance genes in bacteria isolated from Japanese honey, and their potential for conferring macrolide and lincosamide resistance in the American foulbrood pathogen Paenibacillus larvae.</title>
        <authorList>
            <person name="Okamoto M."/>
            <person name="Kumagai M."/>
            <person name="Kanamori H."/>
            <person name="Takamatsu D."/>
        </authorList>
    </citation>
    <scope>NUCLEOTIDE SEQUENCE</scope>
    <source>
        <strain evidence="8">J2TS6</strain>
    </source>
</reference>
<dbReference type="EMBL" id="BORQ01000004">
    <property type="protein sequence ID" value="GIO32446.1"/>
    <property type="molecule type" value="Genomic_DNA"/>
</dbReference>
<feature type="transmembrane region" description="Helical" evidence="6">
    <location>
        <begin position="263"/>
        <end position="285"/>
    </location>
</feature>
<dbReference type="RefSeq" id="WP_160039231.1">
    <property type="nucleotide sequence ID" value="NZ_BORQ01000004.1"/>
</dbReference>
<sequence length="390" mass="42014">MDRLWTKTFIGLMAMLFFLCFGFYILLPTLPLHIKDLGADEAQVGLIIGGFTLSAVVARPIVGGLLDRYGRRPFILAGLILFAVSMFLYNWASGLILLLLLRILHGFGWALSTTSIGTSITDVIPAERRGEGMGWYGLSMTVSMAIGPIVGVWMIGHYAFDRTILLASCLSAVAILIAVFTKVPAFRSDRKNKMAFFDKSVLPISASIFFLALTYGGITTFLPLFAESIQVNAGTFFLVYAIVLTITRPFAGKLADRYHEGAVIIPAVIIAVIALAVLSISTGYVGVMCSAVLYGIGFGSAQPTLQTATVNLVAPTKKGLANASFFTAMDLGIGLGSMVLGLISQYLGYPFLFAACAVSGLLSLLIFAVFVRRTLLRGKEELRRNIELSS</sequence>
<keyword evidence="9" id="KW-1185">Reference proteome</keyword>
<dbReference type="PANTHER" id="PTHR23531:SF2">
    <property type="entry name" value="PERMEASE"/>
    <property type="match status" value="1"/>
</dbReference>
<dbReference type="PANTHER" id="PTHR23531">
    <property type="entry name" value="QUINOLENE RESISTANCE PROTEIN NORA"/>
    <property type="match status" value="1"/>
</dbReference>
<protein>
    <submittedName>
        <fullName evidence="8">MFS transporter</fullName>
    </submittedName>
</protein>
<evidence type="ECO:0000256" key="4">
    <source>
        <dbReference type="ARBA" id="ARBA00022989"/>
    </source>
</evidence>
<dbReference type="Proteomes" id="UP000679779">
    <property type="component" value="Unassembled WGS sequence"/>
</dbReference>
<dbReference type="InterPro" id="IPR005829">
    <property type="entry name" value="Sugar_transporter_CS"/>
</dbReference>
<name>A0A919XHS9_9BACL</name>
<evidence type="ECO:0000256" key="2">
    <source>
        <dbReference type="ARBA" id="ARBA00022448"/>
    </source>
</evidence>
<dbReference type="InterPro" id="IPR036259">
    <property type="entry name" value="MFS_trans_sf"/>
</dbReference>
<dbReference type="CDD" id="cd17489">
    <property type="entry name" value="MFS_YfcJ_like"/>
    <property type="match status" value="1"/>
</dbReference>
<comment type="subcellular location">
    <subcellularLocation>
        <location evidence="1">Cell membrane</location>
        <topology evidence="1">Multi-pass membrane protein</topology>
    </subcellularLocation>
</comment>
<dbReference type="Pfam" id="PF07690">
    <property type="entry name" value="MFS_1"/>
    <property type="match status" value="1"/>
</dbReference>
<dbReference type="AlphaFoldDB" id="A0A919XHS9"/>
<feature type="transmembrane region" description="Helical" evidence="6">
    <location>
        <begin position="231"/>
        <end position="251"/>
    </location>
</feature>
<proteinExistence type="predicted"/>
<feature type="transmembrane region" description="Helical" evidence="6">
    <location>
        <begin position="201"/>
        <end position="225"/>
    </location>
</feature>
<keyword evidence="5 6" id="KW-0472">Membrane</keyword>